<dbReference type="PROSITE" id="PS50294">
    <property type="entry name" value="WD_REPEATS_REGION"/>
    <property type="match status" value="3"/>
</dbReference>
<evidence type="ECO:0000313" key="7">
    <source>
        <dbReference type="Proteomes" id="UP000664859"/>
    </source>
</evidence>
<dbReference type="EMBL" id="JAFCMP010000001">
    <property type="protein sequence ID" value="KAG5192957.1"/>
    <property type="molecule type" value="Genomic_DNA"/>
</dbReference>
<organism evidence="6 7">
    <name type="scientific">Tribonema minus</name>
    <dbReference type="NCBI Taxonomy" id="303371"/>
    <lineage>
        <taxon>Eukaryota</taxon>
        <taxon>Sar</taxon>
        <taxon>Stramenopiles</taxon>
        <taxon>Ochrophyta</taxon>
        <taxon>PX clade</taxon>
        <taxon>Xanthophyceae</taxon>
        <taxon>Tribonematales</taxon>
        <taxon>Tribonemataceae</taxon>
        <taxon>Tribonema</taxon>
    </lineage>
</organism>
<name>A0A836CNH8_9STRA</name>
<evidence type="ECO:0000256" key="5">
    <source>
        <dbReference type="SAM" id="MobiDB-lite"/>
    </source>
</evidence>
<dbReference type="Pfam" id="PF00400">
    <property type="entry name" value="WD40"/>
    <property type="match status" value="5"/>
</dbReference>
<dbReference type="SMART" id="SM00320">
    <property type="entry name" value="WD40"/>
    <property type="match status" value="7"/>
</dbReference>
<feature type="repeat" description="WD" evidence="3">
    <location>
        <begin position="379"/>
        <end position="401"/>
    </location>
</feature>
<evidence type="ECO:0000256" key="2">
    <source>
        <dbReference type="ARBA" id="ARBA00022737"/>
    </source>
</evidence>
<dbReference type="OrthoDB" id="538223at2759"/>
<dbReference type="PROSITE" id="PS00678">
    <property type="entry name" value="WD_REPEATS_1"/>
    <property type="match status" value="2"/>
</dbReference>
<keyword evidence="7" id="KW-1185">Reference proteome</keyword>
<evidence type="ECO:0000256" key="3">
    <source>
        <dbReference type="PROSITE-ProRule" id="PRU00221"/>
    </source>
</evidence>
<feature type="repeat" description="WD" evidence="3">
    <location>
        <begin position="314"/>
        <end position="348"/>
    </location>
</feature>
<dbReference type="InterPro" id="IPR036322">
    <property type="entry name" value="WD40_repeat_dom_sf"/>
</dbReference>
<accession>A0A836CNH8</accession>
<feature type="coiled-coil region" evidence="4">
    <location>
        <begin position="150"/>
        <end position="184"/>
    </location>
</feature>
<feature type="repeat" description="WD" evidence="3">
    <location>
        <begin position="459"/>
        <end position="488"/>
    </location>
</feature>
<dbReference type="InterPro" id="IPR001680">
    <property type="entry name" value="WD40_rpt"/>
</dbReference>
<dbReference type="InterPro" id="IPR020472">
    <property type="entry name" value="WD40_PAC1"/>
</dbReference>
<evidence type="ECO:0000313" key="6">
    <source>
        <dbReference type="EMBL" id="KAG5192957.1"/>
    </source>
</evidence>
<feature type="region of interest" description="Disordered" evidence="5">
    <location>
        <begin position="196"/>
        <end position="220"/>
    </location>
</feature>
<keyword evidence="1 3" id="KW-0853">WD repeat</keyword>
<keyword evidence="4" id="KW-0175">Coiled coil</keyword>
<protein>
    <submittedName>
        <fullName evidence="6">WD40-repeat-containing domain protein</fullName>
    </submittedName>
</protein>
<dbReference type="CDD" id="cd00200">
    <property type="entry name" value="WD40"/>
    <property type="match status" value="1"/>
</dbReference>
<reference evidence="6" key="1">
    <citation type="submission" date="2021-02" db="EMBL/GenBank/DDBJ databases">
        <title>First Annotated Genome of the Yellow-green Alga Tribonema minus.</title>
        <authorList>
            <person name="Mahan K.M."/>
        </authorList>
    </citation>
    <scope>NUCLEOTIDE SEQUENCE</scope>
    <source>
        <strain evidence="6">UTEX B ZZ1240</strain>
    </source>
</reference>
<dbReference type="Gene3D" id="2.130.10.10">
    <property type="entry name" value="YVTN repeat-like/Quinoprotein amine dehydrogenase"/>
    <property type="match status" value="3"/>
</dbReference>
<dbReference type="InterPro" id="IPR015943">
    <property type="entry name" value="WD40/YVTN_repeat-like_dom_sf"/>
</dbReference>
<proteinExistence type="predicted"/>
<feature type="repeat" description="WD" evidence="3">
    <location>
        <begin position="489"/>
        <end position="522"/>
    </location>
</feature>
<dbReference type="InterPro" id="IPR019775">
    <property type="entry name" value="WD40_repeat_CS"/>
</dbReference>
<feature type="repeat" description="WD" evidence="3">
    <location>
        <begin position="226"/>
        <end position="267"/>
    </location>
</feature>
<comment type="caution">
    <text evidence="6">The sequence shown here is derived from an EMBL/GenBank/DDBJ whole genome shotgun (WGS) entry which is preliminary data.</text>
</comment>
<evidence type="ECO:0000256" key="1">
    <source>
        <dbReference type="ARBA" id="ARBA00022574"/>
    </source>
</evidence>
<keyword evidence="2" id="KW-0677">Repeat</keyword>
<dbReference type="PRINTS" id="PR00320">
    <property type="entry name" value="GPROTEINBRPT"/>
</dbReference>
<dbReference type="PROSITE" id="PS50082">
    <property type="entry name" value="WD_REPEATS_2"/>
    <property type="match status" value="5"/>
</dbReference>
<gene>
    <name evidence="6" type="ORF">JKP88DRAFT_291470</name>
</gene>
<evidence type="ECO:0000256" key="4">
    <source>
        <dbReference type="SAM" id="Coils"/>
    </source>
</evidence>
<dbReference type="Proteomes" id="UP000664859">
    <property type="component" value="Unassembled WGS sequence"/>
</dbReference>
<dbReference type="SUPFAM" id="SSF50978">
    <property type="entry name" value="WD40 repeat-like"/>
    <property type="match status" value="1"/>
</dbReference>
<feature type="compositionally biased region" description="Low complexity" evidence="5">
    <location>
        <begin position="206"/>
        <end position="216"/>
    </location>
</feature>
<sequence length="522" mass="55643">MLRRENADLRQHSIAADRELIILRHKVSEGLGGGGQDSEAMRAMQGELSRLHEQVSDKYRGQAEYVSEQLRLVMRVQELEAALRQSASALERLQVEHGETMARGAEAEARAAEADADGAALRAELASVRALLDAAERATRASTAESESLLSRVLEDKQRMLEEVNRMNDELATLRESRAAALRRHTDPALGAIAAAADGRRGSGSGSSARGSVSGATVPSRCRHRLPAHASGINDVVFSESGALIASGGDDGCVKVWDTASGQQRAKLSAAGVSAASGISMVSVALHGELVAAGCSDTCARVWSHQSCRQVAHLTGHQQKVCAVVWWGDGRHLATGSHDCSIKVWDLERQWSSTPQLMRAPSKVNALDSGAGGSGDSTLVSGHFDGSLRFWDPRAAAKMHTITGLHSDQITSVQCSGMNVLTASRDNTLKVLDVRSYETTACVSHDYYRAAAHFGRACLSPDATYAAAGSGDRLVYVWDLAGGRLVAQLETHTAAVIACDWSPARGGQLVSCDRDGWMAIWT</sequence>
<dbReference type="AlphaFoldDB" id="A0A836CNH8"/>
<dbReference type="PANTHER" id="PTHR19848">
    <property type="entry name" value="WD40 REPEAT PROTEIN"/>
    <property type="match status" value="1"/>
</dbReference>
<dbReference type="PANTHER" id="PTHR19848:SF8">
    <property type="entry name" value="F-BOX AND WD REPEAT DOMAIN CONTAINING 7"/>
    <property type="match status" value="1"/>
</dbReference>